<evidence type="ECO:0000256" key="1">
    <source>
        <dbReference type="SAM" id="Phobius"/>
    </source>
</evidence>
<comment type="caution">
    <text evidence="2">The sequence shown here is derived from an EMBL/GenBank/DDBJ whole genome shotgun (WGS) entry which is preliminary data.</text>
</comment>
<keyword evidence="1" id="KW-0812">Transmembrane</keyword>
<keyword evidence="1" id="KW-1133">Transmembrane helix</keyword>
<reference evidence="2 3" key="1">
    <citation type="submission" date="2017-03" db="EMBL/GenBank/DDBJ databases">
        <title>Genome sequence of Clostridium oryzae DSM 28571.</title>
        <authorList>
            <person name="Poehlein A."/>
            <person name="Daniel R."/>
        </authorList>
    </citation>
    <scope>NUCLEOTIDE SEQUENCE [LARGE SCALE GENOMIC DNA]</scope>
    <source>
        <strain evidence="2 3">DSM 28571</strain>
    </source>
</reference>
<dbReference type="EMBL" id="MZGV01000044">
    <property type="protein sequence ID" value="OPJ59434.1"/>
    <property type="molecule type" value="Genomic_DNA"/>
</dbReference>
<gene>
    <name evidence="2" type="ORF">CLORY_32760</name>
</gene>
<evidence type="ECO:0000313" key="2">
    <source>
        <dbReference type="EMBL" id="OPJ59434.1"/>
    </source>
</evidence>
<accession>A0A1V4IHY3</accession>
<dbReference type="Proteomes" id="UP000190080">
    <property type="component" value="Unassembled WGS sequence"/>
</dbReference>
<feature type="transmembrane region" description="Helical" evidence="1">
    <location>
        <begin position="19"/>
        <end position="38"/>
    </location>
</feature>
<proteinExistence type="predicted"/>
<sequence length="90" mass="10310">MSCCGCYSRQATPVFIVQQPANCMCNFPTLVILILIILQFSKSDKHDDDYLEDGDYYKKSSGQKIDNSILFIITLFFLSCGGCGNYYRYY</sequence>
<dbReference type="AlphaFoldDB" id="A0A1V4IHY3"/>
<protein>
    <submittedName>
        <fullName evidence="2">Uncharacterized protein</fullName>
    </submittedName>
</protein>
<keyword evidence="1" id="KW-0472">Membrane</keyword>
<evidence type="ECO:0000313" key="3">
    <source>
        <dbReference type="Proteomes" id="UP000190080"/>
    </source>
</evidence>
<name>A0A1V4IHY3_9CLOT</name>
<dbReference type="RefSeq" id="WP_079426464.1">
    <property type="nucleotide sequence ID" value="NZ_MZGV01000044.1"/>
</dbReference>
<organism evidence="2 3">
    <name type="scientific">Clostridium oryzae</name>
    <dbReference type="NCBI Taxonomy" id="1450648"/>
    <lineage>
        <taxon>Bacteria</taxon>
        <taxon>Bacillati</taxon>
        <taxon>Bacillota</taxon>
        <taxon>Clostridia</taxon>
        <taxon>Eubacteriales</taxon>
        <taxon>Clostridiaceae</taxon>
        <taxon>Clostridium</taxon>
    </lineage>
</organism>
<keyword evidence="3" id="KW-1185">Reference proteome</keyword>
<feature type="transmembrane region" description="Helical" evidence="1">
    <location>
        <begin position="68"/>
        <end position="87"/>
    </location>
</feature>